<accession>A0ABY8MFB6</accession>
<dbReference type="InterPro" id="IPR040072">
    <property type="entry name" value="Methyltransferase_A"/>
</dbReference>
<name>A0ABY8MFB6_9SPIO</name>
<evidence type="ECO:0000256" key="11">
    <source>
        <dbReference type="ARBA" id="ARBA00023004"/>
    </source>
</evidence>
<comment type="similarity">
    <text evidence="3">Belongs to the radical SAM superfamily. RlmN family.</text>
</comment>
<evidence type="ECO:0000256" key="10">
    <source>
        <dbReference type="ARBA" id="ARBA00022723"/>
    </source>
</evidence>
<dbReference type="EMBL" id="CP123443">
    <property type="protein sequence ID" value="WGK68676.1"/>
    <property type="molecule type" value="Genomic_DNA"/>
</dbReference>
<dbReference type="SFLD" id="SFLDF00275">
    <property type="entry name" value="adenosine_C2_methyltransferase"/>
    <property type="match status" value="1"/>
</dbReference>
<sequence>MKEVLFGKTLTELQELCRRLCWPEFRARQMYQAMYARGCNPFEEWTVLSRAEREYLGQNFDLACYEALKLQTAGDGTIKFLYPLAEYFSADHASAEARRKLGLGQSELIPAVETVLIPNPKPGHKGEYTLCVSSQWGCRWACQFCQTGEMGLKRQLSCAEILAQLRCARLLLEGQSAKTQTAKHVNRIVFMGMGEPLENPHLERALEILSDEGKRGGYGLSARRITVSTVGLVEYLELFFQFAKPYRLALSVHNPLSEERSRLIPAEFVSPLEDVIRLMEQRQSLGDKRRITFEYTLIAGENDQDYHAEALADLALRVGARVNLIPCHENSAGYLGSSAADLHRFQTWMSQRGLRCTIRKSQGEEIQAACGMLAGSNDPAEIDPVPAI</sequence>
<dbReference type="InterPro" id="IPR013785">
    <property type="entry name" value="Aldolase_TIM"/>
</dbReference>
<proteinExistence type="inferred from homology"/>
<dbReference type="Proteomes" id="UP001228690">
    <property type="component" value="Chromosome"/>
</dbReference>
<dbReference type="PANTHER" id="PTHR30544">
    <property type="entry name" value="23S RRNA METHYLTRANSFERASE"/>
    <property type="match status" value="1"/>
</dbReference>
<evidence type="ECO:0000256" key="6">
    <source>
        <dbReference type="ARBA" id="ARBA00022552"/>
    </source>
</evidence>
<dbReference type="RefSeq" id="WP_326926862.1">
    <property type="nucleotide sequence ID" value="NZ_CP123443.1"/>
</dbReference>
<dbReference type="SUPFAM" id="SSF102114">
    <property type="entry name" value="Radical SAM enzymes"/>
    <property type="match status" value="1"/>
</dbReference>
<dbReference type="SFLD" id="SFLDS00029">
    <property type="entry name" value="Radical_SAM"/>
    <property type="match status" value="1"/>
</dbReference>
<gene>
    <name evidence="15" type="primary">rlmN</name>
    <name evidence="15" type="ORF">P0082_09325</name>
</gene>
<evidence type="ECO:0000256" key="3">
    <source>
        <dbReference type="ARBA" id="ARBA00007544"/>
    </source>
</evidence>
<evidence type="ECO:0000256" key="9">
    <source>
        <dbReference type="ARBA" id="ARBA00022691"/>
    </source>
</evidence>
<evidence type="ECO:0000313" key="16">
    <source>
        <dbReference type="Proteomes" id="UP001228690"/>
    </source>
</evidence>
<evidence type="ECO:0000256" key="5">
    <source>
        <dbReference type="ARBA" id="ARBA00022490"/>
    </source>
</evidence>
<keyword evidence="9" id="KW-0949">S-adenosyl-L-methionine</keyword>
<dbReference type="InterPro" id="IPR004383">
    <property type="entry name" value="rRNA_lsu_MTrfase_RlmN/Cfr"/>
</dbReference>
<dbReference type="EC" id="2.1.1.192" evidence="15"/>
<dbReference type="PROSITE" id="PS51918">
    <property type="entry name" value="RADICAL_SAM"/>
    <property type="match status" value="1"/>
</dbReference>
<keyword evidence="10" id="KW-0479">Metal-binding</keyword>
<dbReference type="PIRSF" id="PIRSF006004">
    <property type="entry name" value="CHP00048"/>
    <property type="match status" value="1"/>
</dbReference>
<keyword evidence="13" id="KW-1015">Disulfide bond</keyword>
<comment type="subcellular location">
    <subcellularLocation>
        <location evidence="2">Cytoplasm</location>
    </subcellularLocation>
</comment>
<dbReference type="PANTHER" id="PTHR30544:SF5">
    <property type="entry name" value="RADICAL SAM CORE DOMAIN-CONTAINING PROTEIN"/>
    <property type="match status" value="1"/>
</dbReference>
<comment type="cofactor">
    <cofactor evidence="1">
        <name>[4Fe-4S] cluster</name>
        <dbReference type="ChEBI" id="CHEBI:49883"/>
    </cofactor>
</comment>
<evidence type="ECO:0000256" key="2">
    <source>
        <dbReference type="ARBA" id="ARBA00004496"/>
    </source>
</evidence>
<organism evidence="15 16">
    <name type="scientific">Candidatus Haliotispira prima</name>
    <dbReference type="NCBI Taxonomy" id="3034016"/>
    <lineage>
        <taxon>Bacteria</taxon>
        <taxon>Pseudomonadati</taxon>
        <taxon>Spirochaetota</taxon>
        <taxon>Spirochaetia</taxon>
        <taxon>Spirochaetales</taxon>
        <taxon>Spirochaetaceae</taxon>
        <taxon>Candidatus Haliotispira</taxon>
    </lineage>
</organism>
<dbReference type="Gene3D" id="3.20.20.70">
    <property type="entry name" value="Aldolase class I"/>
    <property type="match status" value="1"/>
</dbReference>
<keyword evidence="4" id="KW-0004">4Fe-4S</keyword>
<dbReference type="GO" id="GO:0032259">
    <property type="term" value="P:methylation"/>
    <property type="evidence" value="ECO:0007669"/>
    <property type="project" value="UniProtKB-KW"/>
</dbReference>
<evidence type="ECO:0000256" key="8">
    <source>
        <dbReference type="ARBA" id="ARBA00022679"/>
    </source>
</evidence>
<evidence type="ECO:0000256" key="1">
    <source>
        <dbReference type="ARBA" id="ARBA00001966"/>
    </source>
</evidence>
<evidence type="ECO:0000256" key="4">
    <source>
        <dbReference type="ARBA" id="ARBA00022485"/>
    </source>
</evidence>
<keyword evidence="11" id="KW-0408">Iron</keyword>
<keyword evidence="6" id="KW-0698">rRNA processing</keyword>
<dbReference type="InterPro" id="IPR058240">
    <property type="entry name" value="rSAM_sf"/>
</dbReference>
<evidence type="ECO:0000256" key="13">
    <source>
        <dbReference type="ARBA" id="ARBA00023157"/>
    </source>
</evidence>
<keyword evidence="5" id="KW-0963">Cytoplasm</keyword>
<evidence type="ECO:0000313" key="15">
    <source>
        <dbReference type="EMBL" id="WGK68676.1"/>
    </source>
</evidence>
<keyword evidence="7 15" id="KW-0489">Methyltransferase</keyword>
<feature type="domain" description="Radical SAM core" evidence="14">
    <location>
        <begin position="124"/>
        <end position="369"/>
    </location>
</feature>
<dbReference type="InterPro" id="IPR007197">
    <property type="entry name" value="rSAM"/>
</dbReference>
<keyword evidence="16" id="KW-1185">Reference proteome</keyword>
<dbReference type="CDD" id="cd01335">
    <property type="entry name" value="Radical_SAM"/>
    <property type="match status" value="1"/>
</dbReference>
<evidence type="ECO:0000256" key="12">
    <source>
        <dbReference type="ARBA" id="ARBA00023014"/>
    </source>
</evidence>
<dbReference type="GO" id="GO:0008168">
    <property type="term" value="F:methyltransferase activity"/>
    <property type="evidence" value="ECO:0007669"/>
    <property type="project" value="UniProtKB-KW"/>
</dbReference>
<dbReference type="Pfam" id="PF21016">
    <property type="entry name" value="RlmN_N"/>
    <property type="match status" value="1"/>
</dbReference>
<dbReference type="Gene3D" id="1.10.150.530">
    <property type="match status" value="1"/>
</dbReference>
<dbReference type="InterPro" id="IPR048641">
    <property type="entry name" value="RlmN_N"/>
</dbReference>
<protein>
    <submittedName>
        <fullName evidence="15">23S rRNA (Adenine(2503)-C(2))-methyltransferase RlmN</fullName>
        <ecNumber evidence="15">2.1.1.192</ecNumber>
    </submittedName>
</protein>
<dbReference type="Pfam" id="PF04055">
    <property type="entry name" value="Radical_SAM"/>
    <property type="match status" value="1"/>
</dbReference>
<reference evidence="15 16" key="1">
    <citation type="submission" date="2023-04" db="EMBL/GenBank/DDBJ databases">
        <title>Spirochaete genome identified in red abalone sample constitutes a novel genus.</title>
        <authorList>
            <person name="Sharma S.P."/>
            <person name="Purcell C.M."/>
            <person name="Hyde J.R."/>
            <person name="Severin A.J."/>
        </authorList>
    </citation>
    <scope>NUCLEOTIDE SEQUENCE [LARGE SCALE GENOMIC DNA]</scope>
    <source>
        <strain evidence="15 16">SP-2023</strain>
    </source>
</reference>
<evidence type="ECO:0000256" key="7">
    <source>
        <dbReference type="ARBA" id="ARBA00022603"/>
    </source>
</evidence>
<keyword evidence="12" id="KW-0411">Iron-sulfur</keyword>
<dbReference type="SFLD" id="SFLDG01062">
    <property type="entry name" value="methyltransferase_(Class_A)"/>
    <property type="match status" value="1"/>
</dbReference>
<keyword evidence="8 15" id="KW-0808">Transferase</keyword>
<evidence type="ECO:0000259" key="14">
    <source>
        <dbReference type="PROSITE" id="PS51918"/>
    </source>
</evidence>